<proteinExistence type="inferred from homology"/>
<comment type="similarity">
    <text evidence="3">Belongs to the methyltransferase superfamily. RsmD family.</text>
</comment>
<dbReference type="AlphaFoldDB" id="A0A4R7K0M2"/>
<evidence type="ECO:0000256" key="2">
    <source>
        <dbReference type="ARBA" id="ARBA00022679"/>
    </source>
</evidence>
<keyword evidence="2 3" id="KW-0808">Transferase</keyword>
<comment type="caution">
    <text evidence="4">The sequence shown here is derived from an EMBL/GenBank/DDBJ whole genome shotgun (WGS) entry which is preliminary data.</text>
</comment>
<organism evidence="4 5">
    <name type="scientific">Halospina denitrificans</name>
    <dbReference type="NCBI Taxonomy" id="332522"/>
    <lineage>
        <taxon>Bacteria</taxon>
        <taxon>Pseudomonadati</taxon>
        <taxon>Pseudomonadota</taxon>
        <taxon>Gammaproteobacteria</taxon>
        <taxon>Halospina</taxon>
    </lineage>
</organism>
<comment type="catalytic activity">
    <reaction evidence="3">
        <text>guanosine(966) in 16S rRNA + S-adenosyl-L-methionine = N(2)-methylguanosine(966) in 16S rRNA + S-adenosyl-L-homocysteine + H(+)</text>
        <dbReference type="Rhea" id="RHEA:23548"/>
        <dbReference type="Rhea" id="RHEA-COMP:10211"/>
        <dbReference type="Rhea" id="RHEA-COMP:10212"/>
        <dbReference type="ChEBI" id="CHEBI:15378"/>
        <dbReference type="ChEBI" id="CHEBI:57856"/>
        <dbReference type="ChEBI" id="CHEBI:59789"/>
        <dbReference type="ChEBI" id="CHEBI:74269"/>
        <dbReference type="ChEBI" id="CHEBI:74481"/>
        <dbReference type="EC" id="2.1.1.171"/>
    </reaction>
</comment>
<keyword evidence="3" id="KW-0698">rRNA processing</keyword>
<dbReference type="InterPro" id="IPR004398">
    <property type="entry name" value="RNA_MeTrfase_RsmD"/>
</dbReference>
<protein>
    <recommendedName>
        <fullName evidence="3">Ribosomal RNA small subunit methyltransferase D</fullName>
        <ecNumber evidence="3">2.1.1.171</ecNumber>
    </recommendedName>
</protein>
<dbReference type="PIRSF" id="PIRSF004553">
    <property type="entry name" value="CHP00095"/>
    <property type="match status" value="1"/>
</dbReference>
<dbReference type="CDD" id="cd02440">
    <property type="entry name" value="AdoMet_MTases"/>
    <property type="match status" value="1"/>
</dbReference>
<dbReference type="Pfam" id="PF03602">
    <property type="entry name" value="Cons_hypoth95"/>
    <property type="match status" value="1"/>
</dbReference>
<dbReference type="EMBL" id="SOAX01000001">
    <property type="protein sequence ID" value="TDT43976.1"/>
    <property type="molecule type" value="Genomic_DNA"/>
</dbReference>
<dbReference type="PANTHER" id="PTHR43542">
    <property type="entry name" value="METHYLTRANSFERASE"/>
    <property type="match status" value="1"/>
</dbReference>
<dbReference type="EC" id="2.1.1.171" evidence="3"/>
<sequence length="197" mass="21546">MPRTRKNTRKTDTTGRVRIIAGDWRRRSLEFPAVDDVRPTPDRVRETVFNWVAPVLPGSRCLDLFAGSGALGLEALSRGAGKATFVDQSRALMKALRANLATLDAGNADVVEADVMAFLGRENGGDAMDLVFLDPPFRAGFVEPVCDRLAAEAWVKTGSLVYIEHESDLPEPQLPPGWALSRRKTAGQVCYSLYEVG</sequence>
<accession>A0A4R7K0M2</accession>
<gene>
    <name evidence="4" type="ORF">DES49_0075</name>
</gene>
<evidence type="ECO:0000313" key="5">
    <source>
        <dbReference type="Proteomes" id="UP000295830"/>
    </source>
</evidence>
<dbReference type="GO" id="GO:0052913">
    <property type="term" value="F:16S rRNA (guanine(966)-N(2))-methyltransferase activity"/>
    <property type="evidence" value="ECO:0007669"/>
    <property type="project" value="UniProtKB-EC"/>
</dbReference>
<reference evidence="4 5" key="1">
    <citation type="submission" date="2019-03" db="EMBL/GenBank/DDBJ databases">
        <title>Genomic Encyclopedia of Type Strains, Phase IV (KMG-IV): sequencing the most valuable type-strain genomes for metagenomic binning, comparative biology and taxonomic classification.</title>
        <authorList>
            <person name="Goeker M."/>
        </authorList>
    </citation>
    <scope>NUCLEOTIDE SEQUENCE [LARGE SCALE GENOMIC DNA]</scope>
    <source>
        <strain evidence="4 5">DSM 15505</strain>
    </source>
</reference>
<dbReference type="OrthoDB" id="9803017at2"/>
<dbReference type="Proteomes" id="UP000295830">
    <property type="component" value="Unassembled WGS sequence"/>
</dbReference>
<keyword evidence="1 3" id="KW-0489">Methyltransferase</keyword>
<keyword evidence="3" id="KW-0949">S-adenosyl-L-methionine</keyword>
<evidence type="ECO:0000313" key="4">
    <source>
        <dbReference type="EMBL" id="TDT43976.1"/>
    </source>
</evidence>
<dbReference type="SUPFAM" id="SSF53335">
    <property type="entry name" value="S-adenosyl-L-methionine-dependent methyltransferases"/>
    <property type="match status" value="1"/>
</dbReference>
<dbReference type="PANTHER" id="PTHR43542:SF1">
    <property type="entry name" value="METHYLTRANSFERASE"/>
    <property type="match status" value="1"/>
</dbReference>
<comment type="function">
    <text evidence="3">Specifically methylates the guanine in position 966 of 16S rRNA in the assembled 30S particle.</text>
</comment>
<dbReference type="NCBIfam" id="TIGR00095">
    <property type="entry name" value="16S rRNA (guanine(966)-N(2))-methyltransferase RsmD"/>
    <property type="match status" value="1"/>
</dbReference>
<name>A0A4R7K0M2_9GAMM</name>
<dbReference type="InterPro" id="IPR029063">
    <property type="entry name" value="SAM-dependent_MTases_sf"/>
</dbReference>
<dbReference type="Gene3D" id="3.40.50.150">
    <property type="entry name" value="Vaccinia Virus protein VP39"/>
    <property type="match status" value="1"/>
</dbReference>
<evidence type="ECO:0000256" key="1">
    <source>
        <dbReference type="ARBA" id="ARBA00022603"/>
    </source>
</evidence>
<evidence type="ECO:0000256" key="3">
    <source>
        <dbReference type="PIRNR" id="PIRNR004553"/>
    </source>
</evidence>
<keyword evidence="5" id="KW-1185">Reference proteome</keyword>